<reference evidence="2 3" key="1">
    <citation type="submission" date="2024-01" db="EMBL/GenBank/DDBJ databases">
        <title>The complete chloroplast genome sequence of Lithospermum erythrorhizon: insights into the phylogenetic relationship among Boraginaceae species and the maternal lineages of purple gromwells.</title>
        <authorList>
            <person name="Okada T."/>
            <person name="Watanabe K."/>
        </authorList>
    </citation>
    <scope>NUCLEOTIDE SEQUENCE [LARGE SCALE GENOMIC DNA]</scope>
</reference>
<feature type="region of interest" description="Disordered" evidence="1">
    <location>
        <begin position="1"/>
        <end position="29"/>
    </location>
</feature>
<protein>
    <submittedName>
        <fullName evidence="2">Uncharacterized protein</fullName>
    </submittedName>
</protein>
<dbReference type="AlphaFoldDB" id="A0AAV3RY71"/>
<dbReference type="EMBL" id="BAABME010013438">
    <property type="protein sequence ID" value="GAA0186172.1"/>
    <property type="molecule type" value="Genomic_DNA"/>
</dbReference>
<keyword evidence="3" id="KW-1185">Reference proteome</keyword>
<organism evidence="2 3">
    <name type="scientific">Lithospermum erythrorhizon</name>
    <name type="common">Purple gromwell</name>
    <name type="synonym">Lithospermum officinale var. erythrorhizon</name>
    <dbReference type="NCBI Taxonomy" id="34254"/>
    <lineage>
        <taxon>Eukaryota</taxon>
        <taxon>Viridiplantae</taxon>
        <taxon>Streptophyta</taxon>
        <taxon>Embryophyta</taxon>
        <taxon>Tracheophyta</taxon>
        <taxon>Spermatophyta</taxon>
        <taxon>Magnoliopsida</taxon>
        <taxon>eudicotyledons</taxon>
        <taxon>Gunneridae</taxon>
        <taxon>Pentapetalae</taxon>
        <taxon>asterids</taxon>
        <taxon>lamiids</taxon>
        <taxon>Boraginales</taxon>
        <taxon>Boraginaceae</taxon>
        <taxon>Boraginoideae</taxon>
        <taxon>Lithospermeae</taxon>
        <taxon>Lithospermum</taxon>
    </lineage>
</organism>
<dbReference type="Proteomes" id="UP001454036">
    <property type="component" value="Unassembled WGS sequence"/>
</dbReference>
<evidence type="ECO:0000256" key="1">
    <source>
        <dbReference type="SAM" id="MobiDB-lite"/>
    </source>
</evidence>
<sequence length="114" mass="12563">MKSSQNPISFHLLSNHPPSSNEDDDFPDLDNAMEALLKGVPMNFSAYSNQNNSQLGFGEFGNGHSLLNLKFDKKWSCWGSLVSQKQQQTTHLEDDKSSLPPHVDTCAPADQSVA</sequence>
<comment type="caution">
    <text evidence="2">The sequence shown here is derived from an EMBL/GenBank/DDBJ whole genome shotgun (WGS) entry which is preliminary data.</text>
</comment>
<evidence type="ECO:0000313" key="2">
    <source>
        <dbReference type="EMBL" id="GAA0186172.1"/>
    </source>
</evidence>
<gene>
    <name evidence="2" type="ORF">LIER_33460</name>
</gene>
<accession>A0AAV3RY71</accession>
<proteinExistence type="predicted"/>
<name>A0AAV3RY71_LITER</name>
<feature type="region of interest" description="Disordered" evidence="1">
    <location>
        <begin position="88"/>
        <end position="114"/>
    </location>
</feature>
<evidence type="ECO:0000313" key="3">
    <source>
        <dbReference type="Proteomes" id="UP001454036"/>
    </source>
</evidence>